<feature type="compositionally biased region" description="Basic residues" evidence="1">
    <location>
        <begin position="270"/>
        <end position="284"/>
    </location>
</feature>
<protein>
    <submittedName>
        <fullName evidence="3">Uncharacterized protein LOC107105578</fullName>
    </submittedName>
</protein>
<proteinExistence type="predicted"/>
<accession>A0ABM1JHX7</accession>
<dbReference type="Proteomes" id="UP000694871">
    <property type="component" value="Unplaced"/>
</dbReference>
<organism evidence="2 3">
    <name type="scientific">Gekko japonicus</name>
    <name type="common">Schlegel's Japanese gecko</name>
    <dbReference type="NCBI Taxonomy" id="146911"/>
    <lineage>
        <taxon>Eukaryota</taxon>
        <taxon>Metazoa</taxon>
        <taxon>Chordata</taxon>
        <taxon>Craniata</taxon>
        <taxon>Vertebrata</taxon>
        <taxon>Euteleostomi</taxon>
        <taxon>Lepidosauria</taxon>
        <taxon>Squamata</taxon>
        <taxon>Bifurcata</taxon>
        <taxon>Gekkota</taxon>
        <taxon>Gekkonidae</taxon>
        <taxon>Gekkoninae</taxon>
        <taxon>Gekko</taxon>
    </lineage>
</organism>
<feature type="compositionally biased region" description="Basic and acidic residues" evidence="1">
    <location>
        <begin position="141"/>
        <end position="150"/>
    </location>
</feature>
<feature type="compositionally biased region" description="Basic and acidic residues" evidence="1">
    <location>
        <begin position="102"/>
        <end position="111"/>
    </location>
</feature>
<dbReference type="Gene3D" id="3.40.50.1110">
    <property type="entry name" value="SGNH hydrolase"/>
    <property type="match status" value="1"/>
</dbReference>
<evidence type="ECO:0000256" key="1">
    <source>
        <dbReference type="SAM" id="MobiDB-lite"/>
    </source>
</evidence>
<evidence type="ECO:0000313" key="3">
    <source>
        <dbReference type="RefSeq" id="XP_015261064.1"/>
    </source>
</evidence>
<gene>
    <name evidence="3" type="primary">LOC107105578</name>
</gene>
<name>A0ABM1JHX7_GEKJA</name>
<feature type="region of interest" description="Disordered" evidence="1">
    <location>
        <begin position="1"/>
        <end position="317"/>
    </location>
</feature>
<dbReference type="CDD" id="cd00229">
    <property type="entry name" value="SGNH_hydrolase"/>
    <property type="match status" value="1"/>
</dbReference>
<dbReference type="GeneID" id="107105578"/>
<evidence type="ECO:0000313" key="2">
    <source>
        <dbReference type="Proteomes" id="UP000694871"/>
    </source>
</evidence>
<dbReference type="SUPFAM" id="SSF52266">
    <property type="entry name" value="SGNH hydrolase"/>
    <property type="match status" value="1"/>
</dbReference>
<sequence length="545" mass="58443">METNSSVQLPAKRKASELHTDPSKDRVKASKHGFFVPTFKEIPNDPDFCATEGPAEPQGPCAPSCDDGPLDAGRGPNAASRVPQGQEAARVRDATPSVPRAPSHDDGRLDAGRGPNAAPRVPQGQEAARARDATPSVPRAPSRDDGRLDAGRGPNAASRVPQGQEAARARDATRSGPRAPSRDDGRPDAGRGQKAASRVPRGRGAARARDATRSGPRAPSRDDGRLDAGRGQKAAFRVPRGRGAARARNATPSGPHASSRDDRRLDAGRGRHAASRVPRGRGAGRARDATSSVSRGQYIPPSFRNRPGIPPSLPSQSQNNVIGRFFSSIRNMEVDEVADTLQKITETNPAFSAPVGPRKAVWIIGHSIVYSAGVYAASSGWGTALGLEDRLQVTWMGNRGMKWDDLLPAVSLQVSLQGSPDALVIQLGENDLLERKGVDLNIAIAADLHTLVSRLPNTRFFWSDLLERREWPAATTAEKGDLVRRNVTAAAGRLIEATGGVVIRHPDINFKQTALFRSDGINLSEWGMDIWLHSIRYGLLCWLQS</sequence>
<feature type="compositionally biased region" description="Basic and acidic residues" evidence="1">
    <location>
        <begin position="258"/>
        <end position="269"/>
    </location>
</feature>
<dbReference type="InterPro" id="IPR036514">
    <property type="entry name" value="SGNH_hydro_sf"/>
</dbReference>
<feature type="compositionally biased region" description="Basic and acidic residues" evidence="1">
    <location>
        <begin position="219"/>
        <end position="230"/>
    </location>
</feature>
<reference evidence="3" key="1">
    <citation type="submission" date="2025-08" db="UniProtKB">
        <authorList>
            <consortium name="RefSeq"/>
        </authorList>
    </citation>
    <scope>IDENTIFICATION</scope>
</reference>
<feature type="compositionally biased region" description="Basic and acidic residues" evidence="1">
    <location>
        <begin position="180"/>
        <end position="191"/>
    </location>
</feature>
<feature type="compositionally biased region" description="Basic and acidic residues" evidence="1">
    <location>
        <begin position="14"/>
        <end position="28"/>
    </location>
</feature>
<dbReference type="RefSeq" id="XP_015261064.1">
    <property type="nucleotide sequence ID" value="XM_015405578.1"/>
</dbReference>
<keyword evidence="2" id="KW-1185">Reference proteome</keyword>